<gene>
    <name evidence="2" type="primary">WBGene00282865</name>
</gene>
<sequence length="80" mass="8574">MEMSVGLKKASVNDTCVGTPPPPECRLGPEGVTNCISIATHHTFQALRKIVPNLTPHSNISLGRPRPNETSRAEKRASLG</sequence>
<feature type="region of interest" description="Disordered" evidence="1">
    <location>
        <begin position="52"/>
        <end position="80"/>
    </location>
</feature>
<accession>A0A2A6BSW4</accession>
<organism evidence="2 3">
    <name type="scientific">Pristionchus pacificus</name>
    <name type="common">Parasitic nematode worm</name>
    <dbReference type="NCBI Taxonomy" id="54126"/>
    <lineage>
        <taxon>Eukaryota</taxon>
        <taxon>Metazoa</taxon>
        <taxon>Ecdysozoa</taxon>
        <taxon>Nematoda</taxon>
        <taxon>Chromadorea</taxon>
        <taxon>Rhabditida</taxon>
        <taxon>Rhabditina</taxon>
        <taxon>Diplogasteromorpha</taxon>
        <taxon>Diplogasteroidea</taxon>
        <taxon>Neodiplogasteridae</taxon>
        <taxon>Pristionchus</taxon>
    </lineage>
</organism>
<keyword evidence="3" id="KW-1185">Reference proteome</keyword>
<feature type="compositionally biased region" description="Basic and acidic residues" evidence="1">
    <location>
        <begin position="66"/>
        <end position="80"/>
    </location>
</feature>
<protein>
    <submittedName>
        <fullName evidence="2">Uncharacterized protein</fullName>
    </submittedName>
</protein>
<name>A0A2A6BSW4_PRIPA</name>
<dbReference type="AlphaFoldDB" id="A0A2A6BSW4"/>
<evidence type="ECO:0000313" key="3">
    <source>
        <dbReference type="Proteomes" id="UP000005239"/>
    </source>
</evidence>
<feature type="region of interest" description="Disordered" evidence="1">
    <location>
        <begin position="1"/>
        <end position="22"/>
    </location>
</feature>
<dbReference type="EnsemblMetazoa" id="PPA44496.1">
    <property type="protein sequence ID" value="PPA44496.1"/>
    <property type="gene ID" value="WBGene00282865"/>
</dbReference>
<accession>A0A8R1UZA1</accession>
<reference evidence="3" key="1">
    <citation type="journal article" date="2008" name="Nat. Genet.">
        <title>The Pristionchus pacificus genome provides a unique perspective on nematode lifestyle and parasitism.</title>
        <authorList>
            <person name="Dieterich C."/>
            <person name="Clifton S.W."/>
            <person name="Schuster L.N."/>
            <person name="Chinwalla A."/>
            <person name="Delehaunty K."/>
            <person name="Dinkelacker I."/>
            <person name="Fulton L."/>
            <person name="Fulton R."/>
            <person name="Godfrey J."/>
            <person name="Minx P."/>
            <person name="Mitreva M."/>
            <person name="Roeseler W."/>
            <person name="Tian H."/>
            <person name="Witte H."/>
            <person name="Yang S.P."/>
            <person name="Wilson R.K."/>
            <person name="Sommer R.J."/>
        </authorList>
    </citation>
    <scope>NUCLEOTIDE SEQUENCE [LARGE SCALE GENOMIC DNA]</scope>
    <source>
        <strain evidence="3">PS312</strain>
    </source>
</reference>
<evidence type="ECO:0000256" key="1">
    <source>
        <dbReference type="SAM" id="MobiDB-lite"/>
    </source>
</evidence>
<proteinExistence type="predicted"/>
<evidence type="ECO:0000313" key="2">
    <source>
        <dbReference type="EnsemblMetazoa" id="PPA44496.1"/>
    </source>
</evidence>
<dbReference type="Proteomes" id="UP000005239">
    <property type="component" value="Unassembled WGS sequence"/>
</dbReference>
<reference evidence="2" key="2">
    <citation type="submission" date="2022-06" db="UniProtKB">
        <authorList>
            <consortium name="EnsemblMetazoa"/>
        </authorList>
    </citation>
    <scope>IDENTIFICATION</scope>
    <source>
        <strain evidence="2">PS312</strain>
    </source>
</reference>